<reference evidence="2 3" key="1">
    <citation type="journal article" date="2021" name="Elife">
        <title>Chloroplast acquisition without the gene transfer in kleptoplastic sea slugs, Plakobranchus ocellatus.</title>
        <authorList>
            <person name="Maeda T."/>
            <person name="Takahashi S."/>
            <person name="Yoshida T."/>
            <person name="Shimamura S."/>
            <person name="Takaki Y."/>
            <person name="Nagai Y."/>
            <person name="Toyoda A."/>
            <person name="Suzuki Y."/>
            <person name="Arimoto A."/>
            <person name="Ishii H."/>
            <person name="Satoh N."/>
            <person name="Nishiyama T."/>
            <person name="Hasebe M."/>
            <person name="Maruyama T."/>
            <person name="Minagawa J."/>
            <person name="Obokata J."/>
            <person name="Shigenobu S."/>
        </authorList>
    </citation>
    <scope>NUCLEOTIDE SEQUENCE [LARGE SCALE GENOMIC DNA]</scope>
</reference>
<dbReference type="Proteomes" id="UP000735302">
    <property type="component" value="Unassembled WGS sequence"/>
</dbReference>
<accession>A0AAV4ANF0</accession>
<evidence type="ECO:0000256" key="1">
    <source>
        <dbReference type="SAM" id="MobiDB-lite"/>
    </source>
</evidence>
<evidence type="ECO:0000313" key="3">
    <source>
        <dbReference type="Proteomes" id="UP000735302"/>
    </source>
</evidence>
<dbReference type="EMBL" id="BLXT01003952">
    <property type="protein sequence ID" value="GFO08442.1"/>
    <property type="molecule type" value="Genomic_DNA"/>
</dbReference>
<comment type="caution">
    <text evidence="2">The sequence shown here is derived from an EMBL/GenBank/DDBJ whole genome shotgun (WGS) entry which is preliminary data.</text>
</comment>
<sequence>MTHSLSLSPGTVYHQSPQWSGHRDSCCCDSFNPDSLPKTRCEATSRFVPTLRQTVALPSHKFNQCIRLSFGCANLSVAPSGMCRARFATLRLASCWSAIGPRHAFGKPRSAHESGGLNSYVFSYVNQALKWISINNVSRVPRVAQAASKLSGAMESHGKTPPLSVHQDTGDLLL</sequence>
<proteinExistence type="predicted"/>
<name>A0AAV4ANF0_9GAST</name>
<feature type="region of interest" description="Disordered" evidence="1">
    <location>
        <begin position="151"/>
        <end position="174"/>
    </location>
</feature>
<protein>
    <submittedName>
        <fullName evidence="2">Transcription factor hes-1</fullName>
    </submittedName>
</protein>
<dbReference type="AlphaFoldDB" id="A0AAV4ANF0"/>
<organism evidence="2 3">
    <name type="scientific">Plakobranchus ocellatus</name>
    <dbReference type="NCBI Taxonomy" id="259542"/>
    <lineage>
        <taxon>Eukaryota</taxon>
        <taxon>Metazoa</taxon>
        <taxon>Spiralia</taxon>
        <taxon>Lophotrochozoa</taxon>
        <taxon>Mollusca</taxon>
        <taxon>Gastropoda</taxon>
        <taxon>Heterobranchia</taxon>
        <taxon>Euthyneura</taxon>
        <taxon>Panpulmonata</taxon>
        <taxon>Sacoglossa</taxon>
        <taxon>Placobranchoidea</taxon>
        <taxon>Plakobranchidae</taxon>
        <taxon>Plakobranchus</taxon>
    </lineage>
</organism>
<keyword evidence="3" id="KW-1185">Reference proteome</keyword>
<evidence type="ECO:0000313" key="2">
    <source>
        <dbReference type="EMBL" id="GFO08442.1"/>
    </source>
</evidence>
<gene>
    <name evidence="2" type="ORF">PoB_003494700</name>
</gene>